<dbReference type="CDD" id="cd00090">
    <property type="entry name" value="HTH_ARSR"/>
    <property type="match status" value="1"/>
</dbReference>
<accession>A0A841I2N1</accession>
<dbReference type="Gene3D" id="1.10.10.10">
    <property type="entry name" value="Winged helix-like DNA-binding domain superfamily/Winged helix DNA-binding domain"/>
    <property type="match status" value="1"/>
</dbReference>
<evidence type="ECO:0000259" key="2">
    <source>
        <dbReference type="SMART" id="SM00418"/>
    </source>
</evidence>
<sequence length="216" mass="24392">MTGPFSSSLSQDTRQACSAEQAACLLDPRNFTLLEHLMRQPHSASELARILEQPLPQTHYRLRKLERAKVAELSSLEQRAGRAIRRYRVHPDWMIPFALTEAATLQDLLEAQLSPRLHRITELTAQQMLQSRAAWALRLHYTAENNGATLTFEGPGGDRSTPRTPGIGQWGSLSLRPERAAELSQKLQDLMREYDAPDDPKAIPYLQGLFLVPGEW</sequence>
<dbReference type="InterPro" id="IPR001845">
    <property type="entry name" value="HTH_ArsR_DNA-bd_dom"/>
</dbReference>
<name>A0A841I2N1_9DEIO</name>
<dbReference type="GO" id="GO:0003700">
    <property type="term" value="F:DNA-binding transcription factor activity"/>
    <property type="evidence" value="ECO:0007669"/>
    <property type="project" value="InterPro"/>
</dbReference>
<gene>
    <name evidence="3" type="ORF">HNR42_002105</name>
</gene>
<dbReference type="AlphaFoldDB" id="A0A841I2N1"/>
<comment type="caution">
    <text evidence="3">The sequence shown here is derived from an EMBL/GenBank/DDBJ whole genome shotgun (WGS) entry which is preliminary data.</text>
</comment>
<evidence type="ECO:0000313" key="4">
    <source>
        <dbReference type="Proteomes" id="UP000569951"/>
    </source>
</evidence>
<dbReference type="SUPFAM" id="SSF46785">
    <property type="entry name" value="Winged helix' DNA-binding domain"/>
    <property type="match status" value="1"/>
</dbReference>
<dbReference type="Proteomes" id="UP000569951">
    <property type="component" value="Unassembled WGS sequence"/>
</dbReference>
<dbReference type="InterPro" id="IPR011991">
    <property type="entry name" value="ArsR-like_HTH"/>
</dbReference>
<evidence type="ECO:0000313" key="3">
    <source>
        <dbReference type="EMBL" id="MBB6098670.1"/>
    </source>
</evidence>
<dbReference type="EMBL" id="JACHHG010000007">
    <property type="protein sequence ID" value="MBB6098670.1"/>
    <property type="molecule type" value="Genomic_DNA"/>
</dbReference>
<keyword evidence="4" id="KW-1185">Reference proteome</keyword>
<feature type="region of interest" description="Disordered" evidence="1">
    <location>
        <begin position="150"/>
        <end position="171"/>
    </location>
</feature>
<dbReference type="InterPro" id="IPR036390">
    <property type="entry name" value="WH_DNA-bd_sf"/>
</dbReference>
<evidence type="ECO:0000256" key="1">
    <source>
        <dbReference type="SAM" id="MobiDB-lite"/>
    </source>
</evidence>
<feature type="domain" description="HTH arsR-type" evidence="2">
    <location>
        <begin position="20"/>
        <end position="104"/>
    </location>
</feature>
<organism evidence="3 4">
    <name type="scientific">Deinobacterium chartae</name>
    <dbReference type="NCBI Taxonomy" id="521158"/>
    <lineage>
        <taxon>Bacteria</taxon>
        <taxon>Thermotogati</taxon>
        <taxon>Deinococcota</taxon>
        <taxon>Deinococci</taxon>
        <taxon>Deinococcales</taxon>
        <taxon>Deinococcaceae</taxon>
        <taxon>Deinobacterium</taxon>
    </lineage>
</organism>
<dbReference type="InterPro" id="IPR036388">
    <property type="entry name" value="WH-like_DNA-bd_sf"/>
</dbReference>
<proteinExistence type="predicted"/>
<dbReference type="SMART" id="SM00418">
    <property type="entry name" value="HTH_ARSR"/>
    <property type="match status" value="1"/>
</dbReference>
<dbReference type="RefSeq" id="WP_183987326.1">
    <property type="nucleotide sequence ID" value="NZ_JACHHG010000007.1"/>
</dbReference>
<protein>
    <recommendedName>
        <fullName evidence="2">HTH arsR-type domain-containing protein</fullName>
    </recommendedName>
</protein>
<dbReference type="Pfam" id="PF12840">
    <property type="entry name" value="HTH_20"/>
    <property type="match status" value="1"/>
</dbReference>
<reference evidence="3 4" key="1">
    <citation type="submission" date="2020-08" db="EMBL/GenBank/DDBJ databases">
        <title>Genomic Encyclopedia of Type Strains, Phase IV (KMG-IV): sequencing the most valuable type-strain genomes for metagenomic binning, comparative biology and taxonomic classification.</title>
        <authorList>
            <person name="Goeker M."/>
        </authorList>
    </citation>
    <scope>NUCLEOTIDE SEQUENCE [LARGE SCALE GENOMIC DNA]</scope>
    <source>
        <strain evidence="3 4">DSM 21458</strain>
    </source>
</reference>